<keyword evidence="3 4" id="KW-0408">Iron</keyword>
<dbReference type="PANTHER" id="PTHR30600:SF13">
    <property type="entry name" value="METHYLAMINE UTILIZATION PROTEIN"/>
    <property type="match status" value="1"/>
</dbReference>
<dbReference type="GO" id="GO:0004130">
    <property type="term" value="F:cytochrome-c peroxidase activity"/>
    <property type="evidence" value="ECO:0007669"/>
    <property type="project" value="TreeGrafter"/>
</dbReference>
<protein>
    <recommendedName>
        <fullName evidence="6">Cytochrome c domain-containing protein</fullName>
    </recommendedName>
</protein>
<dbReference type="eggNOG" id="COG1858">
    <property type="taxonomic scope" value="Bacteria"/>
</dbReference>
<evidence type="ECO:0000256" key="3">
    <source>
        <dbReference type="ARBA" id="ARBA00023004"/>
    </source>
</evidence>
<evidence type="ECO:0000259" key="6">
    <source>
        <dbReference type="PROSITE" id="PS51007"/>
    </source>
</evidence>
<dbReference type="GO" id="GO:0020037">
    <property type="term" value="F:heme binding"/>
    <property type="evidence" value="ECO:0007669"/>
    <property type="project" value="InterPro"/>
</dbReference>
<dbReference type="Gene3D" id="1.10.760.10">
    <property type="entry name" value="Cytochrome c-like domain"/>
    <property type="match status" value="1"/>
</dbReference>
<dbReference type="GO" id="GO:0009055">
    <property type="term" value="F:electron transfer activity"/>
    <property type="evidence" value="ECO:0007669"/>
    <property type="project" value="InterPro"/>
</dbReference>
<accession>A0A0B0ESH9</accession>
<keyword evidence="1 4" id="KW-0349">Heme</keyword>
<reference evidence="7 8" key="1">
    <citation type="submission" date="2014-10" db="EMBL/GenBank/DDBJ databases">
        <title>Draft genome of anammox bacterium scalindua brodae, obtained using differential coverage binning of sequence data from two enrichment reactors.</title>
        <authorList>
            <person name="Speth D.R."/>
            <person name="Russ L."/>
            <person name="Kartal B."/>
            <person name="Op den Camp H.J."/>
            <person name="Dutilh B.E."/>
            <person name="Jetten M.S."/>
        </authorList>
    </citation>
    <scope>NUCLEOTIDE SEQUENCE [LARGE SCALE GENOMIC DNA]</scope>
    <source>
        <strain evidence="7">RU1</strain>
    </source>
</reference>
<evidence type="ECO:0000256" key="5">
    <source>
        <dbReference type="SAM" id="SignalP"/>
    </source>
</evidence>
<feature type="domain" description="Cytochrome c" evidence="6">
    <location>
        <begin position="353"/>
        <end position="450"/>
    </location>
</feature>
<dbReference type="PATRIC" id="fig|237368.3.peg.130"/>
<dbReference type="EMBL" id="JRYO01000015">
    <property type="protein sequence ID" value="KHE94098.1"/>
    <property type="molecule type" value="Genomic_DNA"/>
</dbReference>
<dbReference type="AlphaFoldDB" id="A0A0B0ESH9"/>
<dbReference type="PANTHER" id="PTHR30600">
    <property type="entry name" value="CYTOCHROME C PEROXIDASE-RELATED"/>
    <property type="match status" value="1"/>
</dbReference>
<gene>
    <name evidence="7" type="ORF">SCABRO_00118</name>
</gene>
<feature type="chain" id="PRO_5002074606" description="Cytochrome c domain-containing protein" evidence="5">
    <location>
        <begin position="29"/>
        <end position="450"/>
    </location>
</feature>
<dbReference type="Proteomes" id="UP000030652">
    <property type="component" value="Unassembled WGS sequence"/>
</dbReference>
<evidence type="ECO:0000256" key="4">
    <source>
        <dbReference type="PROSITE-ProRule" id="PRU00433"/>
    </source>
</evidence>
<evidence type="ECO:0000256" key="1">
    <source>
        <dbReference type="ARBA" id="ARBA00022617"/>
    </source>
</evidence>
<organism evidence="7 8">
    <name type="scientific">Candidatus Scalindua brodae</name>
    <dbReference type="NCBI Taxonomy" id="237368"/>
    <lineage>
        <taxon>Bacteria</taxon>
        <taxon>Pseudomonadati</taxon>
        <taxon>Planctomycetota</taxon>
        <taxon>Candidatus Brocadiia</taxon>
        <taxon>Candidatus Brocadiales</taxon>
        <taxon>Candidatus Scalinduaceae</taxon>
        <taxon>Candidatus Scalindua</taxon>
    </lineage>
</organism>
<dbReference type="InterPro" id="IPR051395">
    <property type="entry name" value="Cytochrome_c_Peroxidase/MauG"/>
</dbReference>
<proteinExistence type="predicted"/>
<dbReference type="InterPro" id="IPR009056">
    <property type="entry name" value="Cyt_c-like_dom"/>
</dbReference>
<keyword evidence="2 4" id="KW-0479">Metal-binding</keyword>
<evidence type="ECO:0000313" key="8">
    <source>
        <dbReference type="Proteomes" id="UP000030652"/>
    </source>
</evidence>
<sequence length="450" mass="50408">MKRITRKCAMAVLLVFATVSTISGAVYAKEMKMQESSYMHVMVTEPFEAMRERDIAEKSEAMSKHMALLKERYNLSGKTAPDAKMSGGKPLPVGPTAKLSGGISWESLGSMPPEEIKQKGVFPYPPLPHVKHATGGMVVAPMQLETHPELVRFDVDFDLPEAYLPEFPPPLFLISRPDLGDVSGGEEITINNYYEKFNGILTPFQLEGMRLLVTPVAQQQFNVTEDRKADIAQDVVSCFSCHPNGHTSGVFHLNPDNRPQETRFRIDTVSLRGVNIQHFLGSKRSLRSLEDFSEVEAKTAYFDGDPVIALKKGARRFTREEIAAMAAMQNMIAFPPATKLDIQGRLYPKKATESELRGEKIFTMACASCHPAPYYTDNLAHDLQVERFYDGRAEGMIKTFALRGIKDSPPYMHDGRCLTLEDTVEFFNIIQELKLSAQQKTDLVAFMRTL</sequence>
<evidence type="ECO:0000313" key="7">
    <source>
        <dbReference type="EMBL" id="KHE94098.1"/>
    </source>
</evidence>
<name>A0A0B0ESH9_9BACT</name>
<feature type="signal peptide" evidence="5">
    <location>
        <begin position="1"/>
        <end position="28"/>
    </location>
</feature>
<evidence type="ECO:0000256" key="2">
    <source>
        <dbReference type="ARBA" id="ARBA00022723"/>
    </source>
</evidence>
<dbReference type="GO" id="GO:0046872">
    <property type="term" value="F:metal ion binding"/>
    <property type="evidence" value="ECO:0007669"/>
    <property type="project" value="UniProtKB-KW"/>
</dbReference>
<dbReference type="PROSITE" id="PS51007">
    <property type="entry name" value="CYTC"/>
    <property type="match status" value="1"/>
</dbReference>
<dbReference type="SUPFAM" id="SSF46626">
    <property type="entry name" value="Cytochrome c"/>
    <property type="match status" value="1"/>
</dbReference>
<keyword evidence="5" id="KW-0732">Signal</keyword>
<dbReference type="InterPro" id="IPR036909">
    <property type="entry name" value="Cyt_c-like_dom_sf"/>
</dbReference>
<comment type="caution">
    <text evidence="7">The sequence shown here is derived from an EMBL/GenBank/DDBJ whole genome shotgun (WGS) entry which is preliminary data.</text>
</comment>